<accession>A0ABV9DDN9</accession>
<dbReference type="SUPFAM" id="SSF52540">
    <property type="entry name" value="P-loop containing nucleoside triphosphate hydrolases"/>
    <property type="match status" value="1"/>
</dbReference>
<comment type="caution">
    <text evidence="2">The sequence shown here is derived from an EMBL/GenBank/DDBJ whole genome shotgun (WGS) entry which is preliminary data.</text>
</comment>
<protein>
    <submittedName>
        <fullName evidence="2">Nucleoside/nucleotide kinase family protein</fullName>
    </submittedName>
</protein>
<dbReference type="NCBIfam" id="NF006743">
    <property type="entry name" value="PRK09270.1-2"/>
    <property type="match status" value="1"/>
</dbReference>
<dbReference type="Proteomes" id="UP001595955">
    <property type="component" value="Unassembled WGS sequence"/>
</dbReference>
<name>A0ABV9DDN9_9MICO</name>
<keyword evidence="2" id="KW-0418">Kinase</keyword>
<organism evidence="2 3">
    <name type="scientific">Georgenia faecalis</name>
    <dbReference type="NCBI Taxonomy" id="2483799"/>
    <lineage>
        <taxon>Bacteria</taxon>
        <taxon>Bacillati</taxon>
        <taxon>Actinomycetota</taxon>
        <taxon>Actinomycetes</taxon>
        <taxon>Micrococcales</taxon>
        <taxon>Bogoriellaceae</taxon>
        <taxon>Georgenia</taxon>
    </lineage>
</organism>
<dbReference type="PANTHER" id="PTHR10285">
    <property type="entry name" value="URIDINE KINASE"/>
    <property type="match status" value="1"/>
</dbReference>
<proteinExistence type="predicted"/>
<reference evidence="3" key="1">
    <citation type="journal article" date="2019" name="Int. J. Syst. Evol. Microbiol.">
        <title>The Global Catalogue of Microorganisms (GCM) 10K type strain sequencing project: providing services to taxonomists for standard genome sequencing and annotation.</title>
        <authorList>
            <consortium name="The Broad Institute Genomics Platform"/>
            <consortium name="The Broad Institute Genome Sequencing Center for Infectious Disease"/>
            <person name="Wu L."/>
            <person name="Ma J."/>
        </authorList>
    </citation>
    <scope>NUCLEOTIDE SEQUENCE [LARGE SCALE GENOMIC DNA]</scope>
    <source>
        <strain evidence="3">JCM 3369</strain>
    </source>
</reference>
<dbReference type="InterPro" id="IPR006083">
    <property type="entry name" value="PRK/URK"/>
</dbReference>
<evidence type="ECO:0000259" key="1">
    <source>
        <dbReference type="Pfam" id="PF00485"/>
    </source>
</evidence>
<sequence length="215" mass="23190">MPTNERPAQDDVDSLVARARRLAGFSETGRRRLLGVTGSPGAGKSTLTSAVVAALAPAAVLVPMDGFHLANAELERLGRRARKGAPDTFDAAGYVALLRRLRAGGPETVYAPLFDRHLEEAIAGAIPVPAEVPLVVTEGNYLLHGDGAWSAVRPLLDEVWFVEIDDDLRVDRLIQRHVAHGKSPDAAREWVLRSDEANAALVARTRDRADVVVRV</sequence>
<gene>
    <name evidence="2" type="ORF">ACFO3F_11730</name>
</gene>
<evidence type="ECO:0000313" key="3">
    <source>
        <dbReference type="Proteomes" id="UP001595955"/>
    </source>
</evidence>
<dbReference type="EMBL" id="JBHSGF010000008">
    <property type="protein sequence ID" value="MFC4555919.1"/>
    <property type="molecule type" value="Genomic_DNA"/>
</dbReference>
<evidence type="ECO:0000313" key="2">
    <source>
        <dbReference type="EMBL" id="MFC4555919.1"/>
    </source>
</evidence>
<feature type="domain" description="Phosphoribulokinase/uridine kinase" evidence="1">
    <location>
        <begin position="34"/>
        <end position="214"/>
    </location>
</feature>
<dbReference type="GO" id="GO:0016301">
    <property type="term" value="F:kinase activity"/>
    <property type="evidence" value="ECO:0007669"/>
    <property type="project" value="UniProtKB-KW"/>
</dbReference>
<keyword evidence="3" id="KW-1185">Reference proteome</keyword>
<dbReference type="InterPro" id="IPR027417">
    <property type="entry name" value="P-loop_NTPase"/>
</dbReference>
<dbReference type="RefSeq" id="WP_122825435.1">
    <property type="nucleotide sequence ID" value="NZ_CP033325.1"/>
</dbReference>
<dbReference type="Pfam" id="PF00485">
    <property type="entry name" value="PRK"/>
    <property type="match status" value="1"/>
</dbReference>
<keyword evidence="2" id="KW-0808">Transferase</keyword>
<dbReference type="Gene3D" id="3.40.50.300">
    <property type="entry name" value="P-loop containing nucleotide triphosphate hydrolases"/>
    <property type="match status" value="1"/>
</dbReference>